<dbReference type="Proteomes" id="UP000829685">
    <property type="component" value="Unassembled WGS sequence"/>
</dbReference>
<feature type="transmembrane region" description="Helical" evidence="1">
    <location>
        <begin position="213"/>
        <end position="239"/>
    </location>
</feature>
<evidence type="ECO:0000313" key="3">
    <source>
        <dbReference type="Proteomes" id="UP000829685"/>
    </source>
</evidence>
<dbReference type="PANTHER" id="PTHR35395:SF1">
    <property type="entry name" value="DUF6536 DOMAIN-CONTAINING PROTEIN"/>
    <property type="match status" value="1"/>
</dbReference>
<evidence type="ECO:0000313" key="2">
    <source>
        <dbReference type="EMBL" id="KAI1880443.1"/>
    </source>
</evidence>
<evidence type="ECO:0000256" key="1">
    <source>
        <dbReference type="SAM" id="Phobius"/>
    </source>
</evidence>
<name>A0A9Q0AV75_9PEZI</name>
<feature type="transmembrane region" description="Helical" evidence="1">
    <location>
        <begin position="287"/>
        <end position="309"/>
    </location>
</feature>
<dbReference type="EMBL" id="JAFIMR010000003">
    <property type="protein sequence ID" value="KAI1880443.1"/>
    <property type="molecule type" value="Genomic_DNA"/>
</dbReference>
<feature type="transmembrane region" description="Helical" evidence="1">
    <location>
        <begin position="173"/>
        <end position="193"/>
    </location>
</feature>
<protein>
    <submittedName>
        <fullName evidence="2">Uncharacterized protein</fullName>
    </submittedName>
</protein>
<comment type="caution">
    <text evidence="2">The sequence shown here is derived from an EMBL/GenBank/DDBJ whole genome shotgun (WGS) entry which is preliminary data.</text>
</comment>
<sequence>MPPNGVNSLWYWTQCTVDTPLASQYWTSTSSYYHSCGRLFGLHTSYPLYSSVYPDPNSVSFEDDGLEGITTAEEISQGYIALATCIFILSKLTEVALVTPGDAIESFITGPDPVTEGLGSLGFSDAQNLECKPRKTYSTTQDPALTFVHRPGRWLTKTQGLHSAVGRGIWVQVYYPSFLALVMVIVALIFSSMSGLGEFGPSENTETTTFGDLLYGSTSYLTILIVVNTPQVILSFIYLTINTLHTQLKVEQEWNSYGGGYTPLRVSYPSGMQVSTYRLQLPYKYSIPLIAISTLLHWLLSNSLFLLFIERHRTPSLSNFNEVADSFGLPKGTTVGIGFSGLSTVVLSCVGVVFIVSPFFFRYRKLKNDMVVGGTNSLVLSAACHPPLRSRNTAAQNESTAPLLPMEGLGDKDHLKELARGKLRWGAMPLPHELSAMIQVEDSESVMHLSLGGEIHDVQAPKSGMLYV</sequence>
<reference evidence="2" key="1">
    <citation type="submission" date="2021-03" db="EMBL/GenBank/DDBJ databases">
        <title>Revisited historic fungal species revealed as producer of novel bioactive compounds through whole genome sequencing and comparative genomics.</title>
        <authorList>
            <person name="Vignolle G.A."/>
            <person name="Hochenegger N."/>
            <person name="Mach R.L."/>
            <person name="Mach-Aigner A.R."/>
            <person name="Javad Rahimi M."/>
            <person name="Salim K.A."/>
            <person name="Chan C.M."/>
            <person name="Lim L.B.L."/>
            <person name="Cai F."/>
            <person name="Druzhinina I.S."/>
            <person name="U'Ren J.M."/>
            <person name="Derntl C."/>
        </authorList>
    </citation>
    <scope>NUCLEOTIDE SEQUENCE</scope>
    <source>
        <strain evidence="2">TUCIM 5799</strain>
    </source>
</reference>
<gene>
    <name evidence="2" type="ORF">JX265_002064</name>
</gene>
<proteinExistence type="predicted"/>
<keyword evidence="1" id="KW-0812">Transmembrane</keyword>
<dbReference type="PANTHER" id="PTHR35395">
    <property type="entry name" value="DUF6536 DOMAIN-CONTAINING PROTEIN"/>
    <property type="match status" value="1"/>
</dbReference>
<keyword evidence="3" id="KW-1185">Reference proteome</keyword>
<organism evidence="2 3">
    <name type="scientific">Neoarthrinium moseri</name>
    <dbReference type="NCBI Taxonomy" id="1658444"/>
    <lineage>
        <taxon>Eukaryota</taxon>
        <taxon>Fungi</taxon>
        <taxon>Dikarya</taxon>
        <taxon>Ascomycota</taxon>
        <taxon>Pezizomycotina</taxon>
        <taxon>Sordariomycetes</taxon>
        <taxon>Xylariomycetidae</taxon>
        <taxon>Amphisphaeriales</taxon>
        <taxon>Apiosporaceae</taxon>
        <taxon>Neoarthrinium</taxon>
    </lineage>
</organism>
<keyword evidence="1" id="KW-1133">Transmembrane helix</keyword>
<accession>A0A9Q0AV75</accession>
<feature type="transmembrane region" description="Helical" evidence="1">
    <location>
        <begin position="337"/>
        <end position="361"/>
    </location>
</feature>
<dbReference type="AlphaFoldDB" id="A0A9Q0AV75"/>
<keyword evidence="1" id="KW-0472">Membrane</keyword>